<name>A0ABU1A0P0_9FLAO</name>
<gene>
    <name evidence="1" type="ORF">RBU60_06740</name>
</gene>
<evidence type="ECO:0000313" key="2">
    <source>
        <dbReference type="Proteomes" id="UP001230915"/>
    </source>
</evidence>
<dbReference type="RefSeq" id="WP_308863974.1">
    <property type="nucleotide sequence ID" value="NZ_JAVHUL010000014.1"/>
</dbReference>
<organism evidence="1 2">
    <name type="scientific">Mesonia profundi</name>
    <dbReference type="NCBI Taxonomy" id="3070998"/>
    <lineage>
        <taxon>Bacteria</taxon>
        <taxon>Pseudomonadati</taxon>
        <taxon>Bacteroidota</taxon>
        <taxon>Flavobacteriia</taxon>
        <taxon>Flavobacteriales</taxon>
        <taxon>Flavobacteriaceae</taxon>
        <taxon>Mesonia</taxon>
    </lineage>
</organism>
<sequence>MDKRECLHIINGDSALTSLENLNLDGKIFVWREMLCEGPTHKYVNSSAFKEARSKFLSDYYDIPPEEYEDKFLNQFSIFEEQQFSEVYLWFEYDLFCHINMLAAIQFLSELEIDIPIYLICSGRIKGESKLKGLAELTSEEFKTAYENRVLLNEDDIELAQYIWTIYNEKNPKRIAPHISKSSNFEYLSNCLRAHLERFPNSETGLNALEGNLLHLIENNEITSINQWLGYSLQYQGYYGYGDMQMQKILDKLTFFTTLENNRLTLNEKGKAVIDQSENFYREMKDDMLYGAAYKYDFLYDKESHTLLKL</sequence>
<keyword evidence="2" id="KW-1185">Reference proteome</keyword>
<dbReference type="EMBL" id="JAVHUL010000014">
    <property type="protein sequence ID" value="MDQ7917267.1"/>
    <property type="molecule type" value="Genomic_DNA"/>
</dbReference>
<protein>
    <submittedName>
        <fullName evidence="1">DUF1835 domain-containing protein</fullName>
    </submittedName>
</protein>
<comment type="caution">
    <text evidence="1">The sequence shown here is derived from an EMBL/GenBank/DDBJ whole genome shotgun (WGS) entry which is preliminary data.</text>
</comment>
<reference evidence="1 2" key="1">
    <citation type="submission" date="2023-08" db="EMBL/GenBank/DDBJ databases">
        <title>Mesonia sp. MT50, isolated from deep-sea sediment of the Mariana Trench.</title>
        <authorList>
            <person name="Fu H."/>
        </authorList>
    </citation>
    <scope>NUCLEOTIDE SEQUENCE [LARGE SCALE GENOMIC DNA]</scope>
    <source>
        <strain evidence="1 2">MT50</strain>
    </source>
</reference>
<dbReference type="Proteomes" id="UP001230915">
    <property type="component" value="Unassembled WGS sequence"/>
</dbReference>
<evidence type="ECO:0000313" key="1">
    <source>
        <dbReference type="EMBL" id="MDQ7917267.1"/>
    </source>
</evidence>
<accession>A0ABU1A0P0</accession>
<proteinExistence type="predicted"/>